<evidence type="ECO:0000256" key="1">
    <source>
        <dbReference type="ARBA" id="ARBA00005870"/>
    </source>
</evidence>
<dbReference type="Pfam" id="PF14492">
    <property type="entry name" value="EFG_III"/>
    <property type="match status" value="1"/>
</dbReference>
<dbReference type="PRINTS" id="PR00315">
    <property type="entry name" value="ELONGATNFCT"/>
</dbReference>
<dbReference type="Pfam" id="PF03764">
    <property type="entry name" value="EFG_IV"/>
    <property type="match status" value="1"/>
</dbReference>
<evidence type="ECO:0000256" key="6">
    <source>
        <dbReference type="ARBA" id="ARBA00023134"/>
    </source>
</evidence>
<evidence type="ECO:0000256" key="3">
    <source>
        <dbReference type="ARBA" id="ARBA00022741"/>
    </source>
</evidence>
<dbReference type="Proteomes" id="UP000485569">
    <property type="component" value="Unassembled WGS sequence"/>
</dbReference>
<dbReference type="Pfam" id="PF22042">
    <property type="entry name" value="EF-G_D2"/>
    <property type="match status" value="1"/>
</dbReference>
<dbReference type="InterPro" id="IPR053905">
    <property type="entry name" value="EF-G-like_DII"/>
</dbReference>
<dbReference type="SUPFAM" id="SSF54211">
    <property type="entry name" value="Ribosomal protein S5 domain 2-like"/>
    <property type="match status" value="1"/>
</dbReference>
<dbReference type="EMBL" id="MWBQ01000021">
    <property type="protein sequence ID" value="OQA61337.1"/>
    <property type="molecule type" value="Genomic_DNA"/>
</dbReference>
<dbReference type="NCBIfam" id="TIGR00231">
    <property type="entry name" value="small_GTP"/>
    <property type="match status" value="1"/>
</dbReference>
<dbReference type="GO" id="GO:0005525">
    <property type="term" value="F:GTP binding"/>
    <property type="evidence" value="ECO:0007669"/>
    <property type="project" value="UniProtKB-UniRule"/>
</dbReference>
<dbReference type="Gene3D" id="3.30.230.10">
    <property type="match status" value="1"/>
</dbReference>
<dbReference type="FunFam" id="3.30.230.10:FF:000003">
    <property type="entry name" value="Elongation factor G"/>
    <property type="match status" value="1"/>
</dbReference>
<dbReference type="SUPFAM" id="SSF54980">
    <property type="entry name" value="EF-G C-terminal domain-like"/>
    <property type="match status" value="2"/>
</dbReference>
<dbReference type="CDD" id="cd01434">
    <property type="entry name" value="EFG_mtEFG1_IV"/>
    <property type="match status" value="1"/>
</dbReference>
<protein>
    <recommendedName>
        <fullName evidence="2 8">Elongation factor G</fullName>
    </recommendedName>
</protein>
<dbReference type="InterPro" id="IPR035647">
    <property type="entry name" value="EFG_III/V"/>
</dbReference>
<comment type="caution">
    <text evidence="10">The sequence shown here is derived from an EMBL/GenBank/DDBJ whole genome shotgun (WGS) entry which is preliminary data.</text>
</comment>
<dbReference type="InterPro" id="IPR005225">
    <property type="entry name" value="Small_GTP-bd"/>
</dbReference>
<keyword evidence="3" id="KW-0547">Nucleotide-binding</keyword>
<dbReference type="CDD" id="cd03713">
    <property type="entry name" value="EFG_mtEFG_C"/>
    <property type="match status" value="1"/>
</dbReference>
<dbReference type="SUPFAM" id="SSF52540">
    <property type="entry name" value="P-loop containing nucleoside triphosphate hydrolases"/>
    <property type="match status" value="1"/>
</dbReference>
<accession>A0A1V5T3K6</accession>
<dbReference type="InterPro" id="IPR020568">
    <property type="entry name" value="Ribosomal_Su5_D2-typ_SF"/>
</dbReference>
<comment type="similarity">
    <text evidence="1">Belongs to the TRAFAC class translation factor GTPase superfamily. Classic translation factor GTPase family. EF-G/EF-2 subfamily.</text>
</comment>
<dbReference type="AlphaFoldDB" id="A0A1V5T3K6"/>
<dbReference type="InterPro" id="IPR000640">
    <property type="entry name" value="EFG_V-like"/>
</dbReference>
<dbReference type="InterPro" id="IPR005517">
    <property type="entry name" value="Transl_elong_EFG/EF2_IV"/>
</dbReference>
<dbReference type="InterPro" id="IPR014721">
    <property type="entry name" value="Ribsml_uS5_D2-typ_fold_subgr"/>
</dbReference>
<evidence type="ECO:0000256" key="2">
    <source>
        <dbReference type="ARBA" id="ARBA00017872"/>
    </source>
</evidence>
<dbReference type="InterPro" id="IPR000795">
    <property type="entry name" value="T_Tr_GTP-bd_dom"/>
</dbReference>
<dbReference type="Gene3D" id="3.40.50.300">
    <property type="entry name" value="P-loop containing nucleotide triphosphate hydrolases"/>
    <property type="match status" value="1"/>
</dbReference>
<dbReference type="InterPro" id="IPR027417">
    <property type="entry name" value="P-loop_NTPase"/>
</dbReference>
<dbReference type="SMART" id="SM00889">
    <property type="entry name" value="EFG_IV"/>
    <property type="match status" value="1"/>
</dbReference>
<organism evidence="10">
    <name type="scientific">Candidatus Atribacter allofermentans</name>
    <dbReference type="NCBI Taxonomy" id="1852833"/>
    <lineage>
        <taxon>Bacteria</taxon>
        <taxon>Pseudomonadati</taxon>
        <taxon>Atribacterota</taxon>
        <taxon>Atribacteria</taxon>
        <taxon>Atribacterales</taxon>
        <taxon>Atribacteraceae</taxon>
        <taxon>Atribacter</taxon>
    </lineage>
</organism>
<evidence type="ECO:0000256" key="4">
    <source>
        <dbReference type="ARBA" id="ARBA00022768"/>
    </source>
</evidence>
<dbReference type="NCBIfam" id="TIGR00484">
    <property type="entry name" value="EF-G"/>
    <property type="match status" value="1"/>
</dbReference>
<dbReference type="GO" id="GO:0003924">
    <property type="term" value="F:GTPase activity"/>
    <property type="evidence" value="ECO:0007669"/>
    <property type="project" value="InterPro"/>
</dbReference>
<name>A0A1V5T3K6_9BACT</name>
<dbReference type="GO" id="GO:0032790">
    <property type="term" value="P:ribosome disassembly"/>
    <property type="evidence" value="ECO:0007669"/>
    <property type="project" value="TreeGrafter"/>
</dbReference>
<feature type="domain" description="Tr-type G" evidence="9">
    <location>
        <begin position="7"/>
        <end position="280"/>
    </location>
</feature>
<evidence type="ECO:0000259" key="9">
    <source>
        <dbReference type="PROSITE" id="PS51722"/>
    </source>
</evidence>
<dbReference type="InterPro" id="IPR035649">
    <property type="entry name" value="EFG_V"/>
</dbReference>
<dbReference type="InterPro" id="IPR047872">
    <property type="entry name" value="EFG_IV"/>
</dbReference>
<dbReference type="Pfam" id="PF00679">
    <property type="entry name" value="EFG_C"/>
    <property type="match status" value="1"/>
</dbReference>
<dbReference type="PROSITE" id="PS51722">
    <property type="entry name" value="G_TR_2"/>
    <property type="match status" value="1"/>
</dbReference>
<dbReference type="CDD" id="cd04088">
    <property type="entry name" value="EFG_mtEFG_II"/>
    <property type="match status" value="1"/>
</dbReference>
<dbReference type="InterPro" id="IPR009000">
    <property type="entry name" value="Transl_B-barrel_sf"/>
</dbReference>
<dbReference type="Pfam" id="PF00009">
    <property type="entry name" value="GTP_EFTU"/>
    <property type="match status" value="1"/>
</dbReference>
<evidence type="ECO:0000256" key="7">
    <source>
        <dbReference type="ARBA" id="ARBA00024731"/>
    </source>
</evidence>
<dbReference type="NCBIfam" id="NF009381">
    <property type="entry name" value="PRK12740.1-5"/>
    <property type="match status" value="1"/>
</dbReference>
<keyword evidence="5" id="KW-0648">Protein biosynthesis</keyword>
<dbReference type="InterPro" id="IPR004540">
    <property type="entry name" value="Transl_elong_EFG/EF2"/>
</dbReference>
<dbReference type="SUPFAM" id="SSF50447">
    <property type="entry name" value="Translation proteins"/>
    <property type="match status" value="1"/>
</dbReference>
<dbReference type="PANTHER" id="PTHR43261:SF6">
    <property type="entry name" value="ELONGATION FACTOR G-LIKE PROTEIN"/>
    <property type="match status" value="1"/>
</dbReference>
<evidence type="ECO:0000313" key="10">
    <source>
        <dbReference type="EMBL" id="OQA61337.1"/>
    </source>
</evidence>
<gene>
    <name evidence="10" type="primary">fusA_1</name>
    <name evidence="10" type="ORF">BWY41_00289</name>
</gene>
<keyword evidence="4 10" id="KW-0251">Elongation factor</keyword>
<sequence>MKKYDSKDIRNVGLFSHAGAGKTTLAETLLYHSGLISRKGKVEEGNTVSDWEPEEIKRGISIDLSVLPFEWQGKKINLIDTPGYADFVGNVLGALRAVDCGLIPVCGVSGVEVGVERSWKYLEQNQLPVFLFINKMDREGANFDKVLSEIQSELSAKATPLYIPIGKESNFQGVVDILAMKALYFQADGKSFKEDTVPADLQNQAQEIHDFLVENIAETNDELLNMYLEGQTIEPELLKETLRQAILQRKLFPVLCGSGLTDRGVSLLGDALSHYAPSPLDRPPIQGINPKTKEEVERKCNETEPFSAYVYKIISDPYVGKLALVRVFSGKLTSDSRLFNASRDTEEKVGQLLTLRGKNQESVTEIGPGDMGAIAKINEIYLGDTLSEKEKTIVFANLEYPEANYLSSIKPLGRGDEDKISLGVSRMLEEDPTVKEVRDPDTKEDVLYGYGDIHLDVLIEKMKRKFGVEVGLAIPKVPYKETIKGTTKVEGKYKRQSGGRGQYGHCWLELEPLPRGKGFEFVDKIVGGAIPRNYIPSVEKGVQEAMLEGVLAGYPVIDIRVIVYDGSFHPVDSSDMAFKIAGSMALKKGCLECNPVLLEPIMNLEITVPEEFMGDVIGDINSRRGRILGMDPQDGYQLIRANVPLAEIFRYSVDLRSITQGRGSYKMTFSNYEEVPAQIAEGIIQKAKKEKEEAG</sequence>
<evidence type="ECO:0000256" key="8">
    <source>
        <dbReference type="NCBIfam" id="TIGR00484"/>
    </source>
</evidence>
<dbReference type="CDD" id="cd04170">
    <property type="entry name" value="EF-G_bact"/>
    <property type="match status" value="1"/>
</dbReference>
<proteinExistence type="inferred from homology"/>
<dbReference type="InterPro" id="IPR041095">
    <property type="entry name" value="EFG_II"/>
</dbReference>
<dbReference type="GO" id="GO:0003746">
    <property type="term" value="F:translation elongation factor activity"/>
    <property type="evidence" value="ECO:0007669"/>
    <property type="project" value="UniProtKB-UniRule"/>
</dbReference>
<dbReference type="PANTHER" id="PTHR43261">
    <property type="entry name" value="TRANSLATION ELONGATION FACTOR G-RELATED"/>
    <property type="match status" value="1"/>
</dbReference>
<keyword evidence="6" id="KW-0342">GTP-binding</keyword>
<dbReference type="SMART" id="SM00838">
    <property type="entry name" value="EFG_C"/>
    <property type="match status" value="1"/>
</dbReference>
<dbReference type="Gene3D" id="2.40.30.10">
    <property type="entry name" value="Translation factors"/>
    <property type="match status" value="1"/>
</dbReference>
<dbReference type="FunFam" id="3.30.70.240:FF:000001">
    <property type="entry name" value="Elongation factor G"/>
    <property type="match status" value="1"/>
</dbReference>
<dbReference type="NCBIfam" id="NF009379">
    <property type="entry name" value="PRK12740.1-3"/>
    <property type="match status" value="1"/>
</dbReference>
<comment type="function">
    <text evidence="7">Catalyzes the GTP-dependent ribosomal translocation step during translation elongation. During this step, the ribosome changes from the pre-translocational (PRE) to the post-translocational (POST) state as the newly formed A-site-bound peptidyl-tRNA and P-site-bound deacylated tRNA move to the P and E sites, respectively. Catalyzes the coordinated movement of the two tRNA molecules, the mRNA and conformational changes in the ribosome.</text>
</comment>
<reference evidence="10" key="1">
    <citation type="submission" date="2017-02" db="EMBL/GenBank/DDBJ databases">
        <title>Delving into the versatile metabolic prowess of the omnipresent phylum Bacteroidetes.</title>
        <authorList>
            <person name="Nobu M.K."/>
            <person name="Mei R."/>
            <person name="Narihiro T."/>
            <person name="Kuroda K."/>
            <person name="Liu W.-T."/>
        </authorList>
    </citation>
    <scope>NUCLEOTIDE SEQUENCE</scope>
    <source>
        <strain evidence="10">ADurb.Bin276</strain>
    </source>
</reference>
<dbReference type="Gene3D" id="3.30.70.870">
    <property type="entry name" value="Elongation Factor G (Translational Gtpase), domain 3"/>
    <property type="match status" value="1"/>
</dbReference>
<dbReference type="Gene3D" id="3.30.70.240">
    <property type="match status" value="1"/>
</dbReference>
<evidence type="ECO:0000256" key="5">
    <source>
        <dbReference type="ARBA" id="ARBA00022917"/>
    </source>
</evidence>
<dbReference type="NCBIfam" id="NF009891">
    <property type="entry name" value="PRK13351.1-1"/>
    <property type="match status" value="1"/>
</dbReference>